<proteinExistence type="predicted"/>
<dbReference type="InterPro" id="IPR029063">
    <property type="entry name" value="SAM-dependent_MTases_sf"/>
</dbReference>
<evidence type="ECO:0000313" key="2">
    <source>
        <dbReference type="Proteomes" id="UP001310594"/>
    </source>
</evidence>
<dbReference type="SUPFAM" id="SSF53335">
    <property type="entry name" value="S-adenosyl-L-methionine-dependent methyltransferases"/>
    <property type="match status" value="1"/>
</dbReference>
<organism evidence="1 2">
    <name type="scientific">Elasticomyces elasticus</name>
    <dbReference type="NCBI Taxonomy" id="574655"/>
    <lineage>
        <taxon>Eukaryota</taxon>
        <taxon>Fungi</taxon>
        <taxon>Dikarya</taxon>
        <taxon>Ascomycota</taxon>
        <taxon>Pezizomycotina</taxon>
        <taxon>Dothideomycetes</taxon>
        <taxon>Dothideomycetidae</taxon>
        <taxon>Mycosphaerellales</taxon>
        <taxon>Teratosphaeriaceae</taxon>
        <taxon>Elasticomyces</taxon>
    </lineage>
</organism>
<protein>
    <submittedName>
        <fullName evidence="1">Uncharacterized protein</fullName>
    </submittedName>
</protein>
<dbReference type="EMBL" id="JAVRQU010000013">
    <property type="protein sequence ID" value="KAK5695962.1"/>
    <property type="molecule type" value="Genomic_DNA"/>
</dbReference>
<dbReference type="Pfam" id="PF13489">
    <property type="entry name" value="Methyltransf_23"/>
    <property type="match status" value="1"/>
</dbReference>
<dbReference type="Proteomes" id="UP001310594">
    <property type="component" value="Unassembled WGS sequence"/>
</dbReference>
<evidence type="ECO:0000313" key="1">
    <source>
        <dbReference type="EMBL" id="KAK5695962.1"/>
    </source>
</evidence>
<dbReference type="Gene3D" id="3.40.50.150">
    <property type="entry name" value="Vaccinia Virus protein VP39"/>
    <property type="match status" value="1"/>
</dbReference>
<comment type="caution">
    <text evidence="1">The sequence shown here is derived from an EMBL/GenBank/DDBJ whole genome shotgun (WGS) entry which is preliminary data.</text>
</comment>
<reference evidence="1" key="1">
    <citation type="submission" date="2023-08" db="EMBL/GenBank/DDBJ databases">
        <title>Black Yeasts Isolated from many extreme environments.</title>
        <authorList>
            <person name="Coleine C."/>
            <person name="Stajich J.E."/>
            <person name="Selbmann L."/>
        </authorList>
    </citation>
    <scope>NUCLEOTIDE SEQUENCE</scope>
    <source>
        <strain evidence="1">CCFEE 5810</strain>
    </source>
</reference>
<accession>A0AAN7W1M7</accession>
<name>A0AAN7W1M7_9PEZI</name>
<gene>
    <name evidence="1" type="ORF">LTR97_008382</name>
</gene>
<sequence>MRVAYPKFITLVGIDHTIFDTSFTQTEQERWNVDLLSPVDYNNETWSSLIPEQFDFVHMSNLSASVRDWSKLLQTANKYVKPSTGKIELVLMDWQPQAYDKTLFPEAGKAMLYWYADLMTATAELGMPIAYPQGIGELLQLAGFVDVGCANVRIPMCEGRLDSYEQRIANEFRIAMGSDPLAYQGRSLVPTQHFQAYQGMSMVPFTQHFQTTPSEVNKICERVAKIPELGKVQLYHDLYIWTARKP</sequence>
<dbReference type="AlphaFoldDB" id="A0AAN7W1M7"/>